<evidence type="ECO:0000313" key="2">
    <source>
        <dbReference type="Proteomes" id="UP001145114"/>
    </source>
</evidence>
<accession>A0ACC1HZ19</accession>
<keyword evidence="1" id="KW-0131">Cell cycle</keyword>
<dbReference type="EMBL" id="JAMZIH010000003">
    <property type="protein sequence ID" value="KAJ1680378.1"/>
    <property type="molecule type" value="Genomic_DNA"/>
</dbReference>
<sequence>MQSCRSTIKAKAFYDTEAAAAHPPWLRSAMISDSEDDLSDAGSHMAPGNARLPELPGSHPPSEGALATVAMRRSSSLPAVQTQLHPPSTHAYHARDPHSRSNITSRLHGKLSSFLSRRPSDSDYESPDDALATVESRPTVVAPVPAYHGGALNSAPLCTRSNHALRPTTGLSSQSESRASNESSQQQSRIIYRPPLVINPDEHDRLLLLMGGNNTVTAPASAKYQTPSQNPGPQFVNAVQAAVVCATKEGCKPYPYPPKDRTVVAQSRGDSQHGSPTHPTSYLTKGAERTAVSLAQSSLYISKSSAETIVAVIEDTGSIAAAASGTLSVCGSPVNMRLNRSDTAETLLTTTTVSLSDADGDSDNNNNNNISEGSNSQVARALGEAGEEVKVEGEVVVVGENKRYQRCGSASMLHPSVNSPKLSTKPCLKLSISKDANRKEPMAERPLGGDESIENKGTLAIRRTSTTTLLRLSDYLVPDNNNNSSCITDDGSDGEELLLNMSKSLSEGCYGTNVSAPSGIVSSITTRAAPNDITITTTATDVGSSAMAMAPASASQATCFDTKSTRASSTSSCATPTMSQSQRMSLLFQKGPHGGVRRLGPFMASETRGGRLIAHLTPHLVELLNIQAADEFTATALKEVAERQRRRRRLSQPLSPAHQDDPNASDYEGCLSDDCQPPSSNTNGSEGVATPWPLDSDDVSSELAYYDQSVSGPSKNEGQCGNLATVATVSTATAVSDSLEEKSPIVDMSFSSTSQSSQSPNLDSAHKQQRNYHRLSFKSVDKARLASGIPSNISAVSLSQFVLSNEPAVAAPNPSSADALPRRASTLKDSFELKSDIMSPRPGGLKSVSLRVMVYWLAQSSGDADSEYINVFLSSYRFFAHPVDLLRLLIVRYINCYSTTTTTTTTTSKTGDLDADQFGLTTSDRESTIVQLRVLNILKQWIRHHPQDFRLHSRLTRLLLSFLTFIRHQPGRGPFASQLANKLQSLELLSPAESNQQICSVVADNNITSTSNPPVTAVSASEHVVSAAQQVKSPSAITRVTTAPFPHHRRQDSLQSIMTISSVVKPQYQSRAAANTSPTDLLTAIKRVKSANNVAAITSLAHLHGANLNKPLPPRPRPPKKSSSTFFLSSILGKSKRSTESLKSPSKSPGLPLSREHFRSVNGSTVSLAPSLSVPSANSGVSRPLNLRIEVSGKNSLTDLASDALNMPSPMEQFSPPMTALDSTLWELSRTFSDSIDILHLDPLAVAQQFALIEHAMFCKISATEFSLKSRCTALSSSHQQQLQLHQRRPSSATDQSTASAETSDDYAEGLDDDNPIANLMEFTRWFNHVTYWVTLTVLAQPTSQKRAATITRFVHISYHCLALRNYATSLEISTALKSSAIRRLRSAWTLVPALVQDVLHSITMFWEEKPNFQLYRESIKAALSGKSGPDSTVFAPPEGYFRNILPDSGGSLGAGSRLGNAVSTSGDNKVGMTTTALPTPAIGSSNVNVSGTGGSSSRAAGARFSMLPLPRSAGPTVTKFDMSSDHRRAATGKLGGLWTSTASAGRVSSTYKSYVEASTSDYKYIEQAWAIRNMNDSTAVSPAQQLLVPGTASEPSSQPSTPLSGVPLLSRPQQPYPVVPFIGLYITGLLHADVGNPAYTSPKPSSLGGSAAQSPPLINLHKFRVIAAMLRGLSLAQLTPYPYKPDTVLQSWINQQVKNVPQNIAHALKAISEASYNNSLTNSASSGEIQTPISRQFDAAVLSSSIATLTASTAITTCATKNGKASSCTLSKQEPNQQFEDELFAISRLIEPAGSNAAASSQAS</sequence>
<reference evidence="1" key="1">
    <citation type="submission" date="2022-06" db="EMBL/GenBank/DDBJ databases">
        <title>Phylogenomic reconstructions and comparative analyses of Kickxellomycotina fungi.</title>
        <authorList>
            <person name="Reynolds N.K."/>
            <person name="Stajich J.E."/>
            <person name="Barry K."/>
            <person name="Grigoriev I.V."/>
            <person name="Crous P."/>
            <person name="Smith M.E."/>
        </authorList>
    </citation>
    <scope>NUCLEOTIDE SEQUENCE</scope>
    <source>
        <strain evidence="1">RSA 2271</strain>
    </source>
</reference>
<organism evidence="1 2">
    <name type="scientific">Spiromyces aspiralis</name>
    <dbReference type="NCBI Taxonomy" id="68401"/>
    <lineage>
        <taxon>Eukaryota</taxon>
        <taxon>Fungi</taxon>
        <taxon>Fungi incertae sedis</taxon>
        <taxon>Zoopagomycota</taxon>
        <taxon>Kickxellomycotina</taxon>
        <taxon>Kickxellomycetes</taxon>
        <taxon>Kickxellales</taxon>
        <taxon>Kickxellaceae</taxon>
        <taxon>Spiromyces</taxon>
    </lineage>
</organism>
<gene>
    <name evidence="1" type="primary">CDC25</name>
    <name evidence="1" type="ORF">EV182_000099</name>
</gene>
<proteinExistence type="predicted"/>
<comment type="caution">
    <text evidence="1">The sequence shown here is derived from an EMBL/GenBank/DDBJ whole genome shotgun (WGS) entry which is preliminary data.</text>
</comment>
<name>A0ACC1HZ19_9FUNG</name>
<evidence type="ECO:0000313" key="1">
    <source>
        <dbReference type="EMBL" id="KAJ1680378.1"/>
    </source>
</evidence>
<keyword evidence="2" id="KW-1185">Reference proteome</keyword>
<keyword evidence="1" id="KW-0132">Cell division</keyword>
<protein>
    <submittedName>
        <fullName evidence="1">Cell division cycle- protein</fullName>
    </submittedName>
</protein>
<dbReference type="Proteomes" id="UP001145114">
    <property type="component" value="Unassembled WGS sequence"/>
</dbReference>